<dbReference type="InterPro" id="IPR050950">
    <property type="entry name" value="HTH-type_LysR_regulators"/>
</dbReference>
<evidence type="ECO:0000313" key="6">
    <source>
        <dbReference type="Proteomes" id="UP000727907"/>
    </source>
</evidence>
<keyword evidence="1" id="KW-0805">Transcription regulation</keyword>
<dbReference type="PROSITE" id="PS50931">
    <property type="entry name" value="HTH_LYSR"/>
    <property type="match status" value="1"/>
</dbReference>
<evidence type="ECO:0000256" key="2">
    <source>
        <dbReference type="ARBA" id="ARBA00023125"/>
    </source>
</evidence>
<name>A0ABS6IH07_9HYPH</name>
<proteinExistence type="predicted"/>
<sequence>MRFDFTDLRLFQFVVQTGSITRGAERAHLALASASARIRGMEEILGVPLLKRGRRGVEPTEAGRSLLDHARIVLQQIETMRGDLSAYSRGLKGSVRILANTSALSEHLPALLADFLAANPTIDIDLEDRESPAIGAAIAAGDADIGIGSQAALVPGLESHPFRTDRLVLAVPANHRLAGKRQTAFADLLDLDFVGLPRGTALDEHVAMQAARLGRALRLRVRVSSLDAVCAMVAAGVGVGIVPETTASRHRRVLPIATLRLAEAWSMRELALYVRDSRRLPRPARRLFDVLRRGG</sequence>
<evidence type="ECO:0000256" key="3">
    <source>
        <dbReference type="ARBA" id="ARBA00023163"/>
    </source>
</evidence>
<dbReference type="Pfam" id="PF03466">
    <property type="entry name" value="LysR_substrate"/>
    <property type="match status" value="1"/>
</dbReference>
<evidence type="ECO:0000259" key="4">
    <source>
        <dbReference type="PROSITE" id="PS50931"/>
    </source>
</evidence>
<evidence type="ECO:0000256" key="1">
    <source>
        <dbReference type="ARBA" id="ARBA00023015"/>
    </source>
</evidence>
<dbReference type="Proteomes" id="UP000727907">
    <property type="component" value="Unassembled WGS sequence"/>
</dbReference>
<comment type="caution">
    <text evidence="5">The sequence shown here is derived from an EMBL/GenBank/DDBJ whole genome shotgun (WGS) entry which is preliminary data.</text>
</comment>
<reference evidence="5 6" key="1">
    <citation type="submission" date="2021-06" db="EMBL/GenBank/DDBJ databases">
        <authorList>
            <person name="Lee D.H."/>
        </authorList>
    </citation>
    <scope>NUCLEOTIDE SEQUENCE [LARGE SCALE GENOMIC DNA]</scope>
    <source>
        <strain evidence="5 6">MMS21-HV4-11</strain>
    </source>
</reference>
<keyword evidence="3" id="KW-0804">Transcription</keyword>
<gene>
    <name evidence="5" type="ORF">KQ910_08920</name>
</gene>
<dbReference type="InterPro" id="IPR000847">
    <property type="entry name" value="LysR_HTH_N"/>
</dbReference>
<feature type="domain" description="HTH lysR-type" evidence="4">
    <location>
        <begin position="3"/>
        <end position="60"/>
    </location>
</feature>
<dbReference type="PANTHER" id="PTHR30419:SF2">
    <property type="entry name" value="LYSR FAMILY TRANSCRIPTIONAL REGULATOR"/>
    <property type="match status" value="1"/>
</dbReference>
<protein>
    <submittedName>
        <fullName evidence="5">LysR family transcriptional regulator</fullName>
    </submittedName>
</protein>
<evidence type="ECO:0000313" key="5">
    <source>
        <dbReference type="EMBL" id="MBU8873884.1"/>
    </source>
</evidence>
<dbReference type="InterPro" id="IPR005119">
    <property type="entry name" value="LysR_subst-bd"/>
</dbReference>
<accession>A0ABS6IH07</accession>
<keyword evidence="2" id="KW-0238">DNA-binding</keyword>
<keyword evidence="6" id="KW-1185">Reference proteome</keyword>
<dbReference type="Pfam" id="PF00126">
    <property type="entry name" value="HTH_1"/>
    <property type="match status" value="1"/>
</dbReference>
<dbReference type="RefSeq" id="WP_216958457.1">
    <property type="nucleotide sequence ID" value="NZ_JAHOPB010000001.1"/>
</dbReference>
<dbReference type="PANTHER" id="PTHR30419">
    <property type="entry name" value="HTH-TYPE TRANSCRIPTIONAL REGULATOR YBHD"/>
    <property type="match status" value="1"/>
</dbReference>
<dbReference type="EMBL" id="JAHOPB010000001">
    <property type="protein sequence ID" value="MBU8873884.1"/>
    <property type="molecule type" value="Genomic_DNA"/>
</dbReference>
<organism evidence="5 6">
    <name type="scientific">Reyranella humidisoli</name>
    <dbReference type="NCBI Taxonomy" id="2849149"/>
    <lineage>
        <taxon>Bacteria</taxon>
        <taxon>Pseudomonadati</taxon>
        <taxon>Pseudomonadota</taxon>
        <taxon>Alphaproteobacteria</taxon>
        <taxon>Hyphomicrobiales</taxon>
        <taxon>Reyranellaceae</taxon>
        <taxon>Reyranella</taxon>
    </lineage>
</organism>